<dbReference type="EMBL" id="BPLQ01010098">
    <property type="protein sequence ID" value="GIY48322.1"/>
    <property type="molecule type" value="Genomic_DNA"/>
</dbReference>
<evidence type="ECO:0000313" key="2">
    <source>
        <dbReference type="Proteomes" id="UP001054837"/>
    </source>
</evidence>
<gene>
    <name evidence="1" type="ORF">CDAR_37431</name>
</gene>
<keyword evidence="2" id="KW-1185">Reference proteome</keyword>
<sequence length="94" mass="11276">MSKIIRCEARSVELYRFLAEEKKRALTETAQSYQRSLEYYRKEGWKKSIFDMSVMVSRQNVSFGLWGEMQYHRRNAPVTYHPFYLCYSSSGKLK</sequence>
<organism evidence="1 2">
    <name type="scientific">Caerostris darwini</name>
    <dbReference type="NCBI Taxonomy" id="1538125"/>
    <lineage>
        <taxon>Eukaryota</taxon>
        <taxon>Metazoa</taxon>
        <taxon>Ecdysozoa</taxon>
        <taxon>Arthropoda</taxon>
        <taxon>Chelicerata</taxon>
        <taxon>Arachnida</taxon>
        <taxon>Araneae</taxon>
        <taxon>Araneomorphae</taxon>
        <taxon>Entelegynae</taxon>
        <taxon>Araneoidea</taxon>
        <taxon>Araneidae</taxon>
        <taxon>Caerostris</taxon>
    </lineage>
</organism>
<protein>
    <submittedName>
        <fullName evidence="1">Uncharacterized protein</fullName>
    </submittedName>
</protein>
<comment type="caution">
    <text evidence="1">The sequence shown here is derived from an EMBL/GenBank/DDBJ whole genome shotgun (WGS) entry which is preliminary data.</text>
</comment>
<evidence type="ECO:0000313" key="1">
    <source>
        <dbReference type="EMBL" id="GIY48322.1"/>
    </source>
</evidence>
<dbReference type="AlphaFoldDB" id="A0AAV4TSP6"/>
<accession>A0AAV4TSP6</accession>
<dbReference type="Proteomes" id="UP001054837">
    <property type="component" value="Unassembled WGS sequence"/>
</dbReference>
<proteinExistence type="predicted"/>
<reference evidence="1 2" key="1">
    <citation type="submission" date="2021-06" db="EMBL/GenBank/DDBJ databases">
        <title>Caerostris darwini draft genome.</title>
        <authorList>
            <person name="Kono N."/>
            <person name="Arakawa K."/>
        </authorList>
    </citation>
    <scope>NUCLEOTIDE SEQUENCE [LARGE SCALE GENOMIC DNA]</scope>
</reference>
<name>A0AAV4TSP6_9ARAC</name>